<accession>A0A158F6T2</accession>
<dbReference type="Gene3D" id="3.40.50.150">
    <property type="entry name" value="Vaccinia Virus protein VP39"/>
    <property type="match status" value="1"/>
</dbReference>
<dbReference type="GO" id="GO:0032259">
    <property type="term" value="P:methylation"/>
    <property type="evidence" value="ECO:0007669"/>
    <property type="project" value="UniProtKB-KW"/>
</dbReference>
<evidence type="ECO:0000256" key="3">
    <source>
        <dbReference type="ARBA" id="ARBA00022679"/>
    </source>
</evidence>
<sequence length="429" mass="48495">MSTQPSSPTSLRSPAVSWFIRPLLRTRRALYKPAAARVVLRLLGQLQYGVLDVHLPDGTTRRYGQPADEPAAANAPHARVVLANWNVCAAALKSGDIGFAETYLAGDWHTDDLAALLDIMVRNRTVIETVIYGSWFGKLTNRLRHLRNANSKEGSRRNIRAHYDLGNAFYKLWLDSTMTYSSALFDGSPEQTLADAQRAKYRRLLNELQLDGVDLNVLEIGCGWGGFAELAASEAKARVTGLTLSTEQLAFAQQRMTDAGLADRADLRLQDYRDVHGQFDAIASIEMFEAVGEEYWPGYFECIKRNLKRGGRACVQTITIDNTLFDRYRTSTDFIQQYIFPGGMLPSPAAFVQVAERHGLKVVNQLSFGRDYARTLKLWRNAFVARLDEIRAQRFDERFIRLWDFYLCYCEAAFAHSNTDVIQFTLEHA</sequence>
<dbReference type="InterPro" id="IPR029063">
    <property type="entry name" value="SAM-dependent_MTases_sf"/>
</dbReference>
<dbReference type="OrthoDB" id="9782855at2"/>
<keyword evidence="2" id="KW-0489">Methyltransferase</keyword>
<comment type="similarity">
    <text evidence="1">Belongs to the CFA/CMAS family.</text>
</comment>
<dbReference type="InterPro" id="IPR003333">
    <property type="entry name" value="CMAS"/>
</dbReference>
<keyword evidence="5" id="KW-0443">Lipid metabolism</keyword>
<dbReference type="Proteomes" id="UP000054893">
    <property type="component" value="Unassembled WGS sequence"/>
</dbReference>
<dbReference type="EMBL" id="FCOC02000002">
    <property type="protein sequence ID" value="SAL15464.1"/>
    <property type="molecule type" value="Genomic_DNA"/>
</dbReference>
<protein>
    <submittedName>
        <fullName evidence="7">Cyclopropane-fatty-acyl-phospholipid synthase</fullName>
    </submittedName>
</protein>
<name>A0A158F6T2_CABSO</name>
<dbReference type="AlphaFoldDB" id="A0A158F6T2"/>
<gene>
    <name evidence="7" type="ORF">AWB64_00852</name>
</gene>
<dbReference type="GO" id="GO:0008168">
    <property type="term" value="F:methyltransferase activity"/>
    <property type="evidence" value="ECO:0007669"/>
    <property type="project" value="UniProtKB-KW"/>
</dbReference>
<dbReference type="PANTHER" id="PTHR43667:SF2">
    <property type="entry name" value="FATTY ACID C-METHYL TRANSFERASE"/>
    <property type="match status" value="1"/>
</dbReference>
<keyword evidence="3" id="KW-0808">Transferase</keyword>
<reference evidence="7 8" key="1">
    <citation type="submission" date="2016-01" db="EMBL/GenBank/DDBJ databases">
        <authorList>
            <person name="Oliw E.H."/>
        </authorList>
    </citation>
    <scope>NUCLEOTIDE SEQUENCE [LARGE SCALE GENOMIC DNA]</scope>
    <source>
        <strain evidence="7">LMG 22029</strain>
    </source>
</reference>
<evidence type="ECO:0000256" key="1">
    <source>
        <dbReference type="ARBA" id="ARBA00010815"/>
    </source>
</evidence>
<organism evidence="7 8">
    <name type="scientific">Caballeronia sordidicola</name>
    <name type="common">Burkholderia sordidicola</name>
    <dbReference type="NCBI Taxonomy" id="196367"/>
    <lineage>
        <taxon>Bacteria</taxon>
        <taxon>Pseudomonadati</taxon>
        <taxon>Pseudomonadota</taxon>
        <taxon>Betaproteobacteria</taxon>
        <taxon>Burkholderiales</taxon>
        <taxon>Burkholderiaceae</taxon>
        <taxon>Caballeronia</taxon>
    </lineage>
</organism>
<dbReference type="RefSeq" id="WP_082850361.1">
    <property type="nucleotide sequence ID" value="NZ_FCOC02000002.1"/>
</dbReference>
<dbReference type="SUPFAM" id="SSF53335">
    <property type="entry name" value="S-adenosyl-L-methionine-dependent methyltransferases"/>
    <property type="match status" value="1"/>
</dbReference>
<dbReference type="Pfam" id="PF02353">
    <property type="entry name" value="CMAS"/>
    <property type="match status" value="1"/>
</dbReference>
<dbReference type="PIRSF" id="PIRSF003085">
    <property type="entry name" value="CMAS"/>
    <property type="match status" value="1"/>
</dbReference>
<evidence type="ECO:0000256" key="5">
    <source>
        <dbReference type="ARBA" id="ARBA00023098"/>
    </source>
</evidence>
<evidence type="ECO:0000313" key="7">
    <source>
        <dbReference type="EMBL" id="SAL15464.1"/>
    </source>
</evidence>
<dbReference type="InterPro" id="IPR050723">
    <property type="entry name" value="CFA/CMAS"/>
</dbReference>
<evidence type="ECO:0000256" key="6">
    <source>
        <dbReference type="PIRSR" id="PIRSR003085-1"/>
    </source>
</evidence>
<proteinExistence type="inferred from homology"/>
<evidence type="ECO:0000313" key="8">
    <source>
        <dbReference type="Proteomes" id="UP000054893"/>
    </source>
</evidence>
<feature type="active site" evidence="6">
    <location>
        <position position="410"/>
    </location>
</feature>
<evidence type="ECO:0000256" key="4">
    <source>
        <dbReference type="ARBA" id="ARBA00022691"/>
    </source>
</evidence>
<keyword evidence="4" id="KW-0949">S-adenosyl-L-methionine</keyword>
<dbReference type="PANTHER" id="PTHR43667">
    <property type="entry name" value="CYCLOPROPANE-FATTY-ACYL-PHOSPHOLIPID SYNTHASE"/>
    <property type="match status" value="1"/>
</dbReference>
<dbReference type="CDD" id="cd02440">
    <property type="entry name" value="AdoMet_MTases"/>
    <property type="match status" value="1"/>
</dbReference>
<evidence type="ECO:0000256" key="2">
    <source>
        <dbReference type="ARBA" id="ARBA00022603"/>
    </source>
</evidence>
<dbReference type="GO" id="GO:0008610">
    <property type="term" value="P:lipid biosynthetic process"/>
    <property type="evidence" value="ECO:0007669"/>
    <property type="project" value="InterPro"/>
</dbReference>